<keyword evidence="8" id="KW-0472">Membrane</keyword>
<evidence type="ECO:0000256" key="7">
    <source>
        <dbReference type="SAM" id="MobiDB-lite"/>
    </source>
</evidence>
<accession>A0AAE1P2S4</accession>
<dbReference type="InterPro" id="IPR011009">
    <property type="entry name" value="Kinase-like_dom_sf"/>
</dbReference>
<dbReference type="GO" id="GO:0005509">
    <property type="term" value="F:calcium ion binding"/>
    <property type="evidence" value="ECO:0007669"/>
    <property type="project" value="UniProtKB-UniRule"/>
</dbReference>
<evidence type="ECO:0000256" key="6">
    <source>
        <dbReference type="PROSITE-ProRule" id="PRU00043"/>
    </source>
</evidence>
<dbReference type="GO" id="GO:0005524">
    <property type="term" value="F:ATP binding"/>
    <property type="evidence" value="ECO:0007669"/>
    <property type="project" value="UniProtKB-KW"/>
</dbReference>
<dbReference type="GO" id="GO:0007156">
    <property type="term" value="P:homophilic cell adhesion via plasma membrane adhesion molecules"/>
    <property type="evidence" value="ECO:0007669"/>
    <property type="project" value="InterPro"/>
</dbReference>
<dbReference type="EMBL" id="JAWZYT010003205">
    <property type="protein sequence ID" value="KAK4299602.1"/>
    <property type="molecule type" value="Genomic_DNA"/>
</dbReference>
<gene>
    <name evidence="11" type="ORF">Pmani_028133</name>
</gene>
<dbReference type="PROSITE" id="PS50268">
    <property type="entry name" value="CADHERIN_2"/>
    <property type="match status" value="1"/>
</dbReference>
<keyword evidence="8" id="KW-1133">Transmembrane helix</keyword>
<evidence type="ECO:0000259" key="10">
    <source>
        <dbReference type="PROSITE" id="PS50268"/>
    </source>
</evidence>
<evidence type="ECO:0000256" key="4">
    <source>
        <dbReference type="ARBA" id="ARBA00022777"/>
    </source>
</evidence>
<feature type="compositionally biased region" description="Basic and acidic residues" evidence="7">
    <location>
        <begin position="1"/>
        <end position="10"/>
    </location>
</feature>
<keyword evidence="4" id="KW-0418">Kinase</keyword>
<feature type="compositionally biased region" description="Pro residues" evidence="7">
    <location>
        <begin position="744"/>
        <end position="766"/>
    </location>
</feature>
<dbReference type="InterPro" id="IPR002126">
    <property type="entry name" value="Cadherin-like_dom"/>
</dbReference>
<dbReference type="GO" id="GO:0004674">
    <property type="term" value="F:protein serine/threonine kinase activity"/>
    <property type="evidence" value="ECO:0007669"/>
    <property type="project" value="UniProtKB-KW"/>
</dbReference>
<dbReference type="Pfam" id="PF00069">
    <property type="entry name" value="Pkinase"/>
    <property type="match status" value="1"/>
</dbReference>
<dbReference type="SUPFAM" id="SSF56112">
    <property type="entry name" value="Protein kinase-like (PK-like)"/>
    <property type="match status" value="1"/>
</dbReference>
<dbReference type="InterPro" id="IPR045270">
    <property type="entry name" value="STKc_AGC"/>
</dbReference>
<keyword evidence="2" id="KW-0808">Transferase</keyword>
<dbReference type="Gene3D" id="3.30.200.20">
    <property type="entry name" value="Phosphorylase Kinase, domain 1"/>
    <property type="match status" value="1"/>
</dbReference>
<dbReference type="InterPro" id="IPR015919">
    <property type="entry name" value="Cadherin-like_sf"/>
</dbReference>
<reference evidence="11" key="1">
    <citation type="submission" date="2023-11" db="EMBL/GenBank/DDBJ databases">
        <title>Genome assemblies of two species of porcelain crab, Petrolisthes cinctipes and Petrolisthes manimaculis (Anomura: Porcellanidae).</title>
        <authorList>
            <person name="Angst P."/>
        </authorList>
    </citation>
    <scope>NUCLEOTIDE SEQUENCE</scope>
    <source>
        <strain evidence="11">PB745_02</strain>
        <tissue evidence="11">Gill</tissue>
    </source>
</reference>
<proteinExistence type="predicted"/>
<evidence type="ECO:0000256" key="2">
    <source>
        <dbReference type="ARBA" id="ARBA00022679"/>
    </source>
</evidence>
<organism evidence="11 12">
    <name type="scientific">Petrolisthes manimaculis</name>
    <dbReference type="NCBI Taxonomy" id="1843537"/>
    <lineage>
        <taxon>Eukaryota</taxon>
        <taxon>Metazoa</taxon>
        <taxon>Ecdysozoa</taxon>
        <taxon>Arthropoda</taxon>
        <taxon>Crustacea</taxon>
        <taxon>Multicrustacea</taxon>
        <taxon>Malacostraca</taxon>
        <taxon>Eumalacostraca</taxon>
        <taxon>Eucarida</taxon>
        <taxon>Decapoda</taxon>
        <taxon>Pleocyemata</taxon>
        <taxon>Anomura</taxon>
        <taxon>Galatheoidea</taxon>
        <taxon>Porcellanidae</taxon>
        <taxon>Petrolisthes</taxon>
    </lineage>
</organism>
<dbReference type="AlphaFoldDB" id="A0AAE1P2S4"/>
<dbReference type="InterPro" id="IPR000719">
    <property type="entry name" value="Prot_kinase_dom"/>
</dbReference>
<sequence length="796" mass="88459">MGGVLAKREGGGGGGGGGGVGGNNRISRRGLPLPHRHSLEQFNIVDLASNLTHRFSVLSGLSVISFVSAPVTEANRRPWTRVSRKRWRQSTLENEYAHSKAVWPVAQTEALFLPEFPVGIDEKPKLVFLGEVSRGAFGQVFHVKCANTNKEYAMKVLSKSQVCSLDAVGQVKQEVMIQHICSHHPFITPLVHYWQTRKLLLVMTEFVGYGELQQLWRSLGRLPENLVKIYLAQIALVLDFLHNAGVIYRDLKMENILLDAEGHIKIIDFGLAKWLSYGGRTRTICGTLQFMAPEVLRGEEYTHSVDWWSLGIIVYSLLTGQYPVSGYDDHITMGLAVARHDYRAPEGASRSMQGAVMGLLHRDPHTRTHSLHQLQREELFRGYDFDMVREKLVLPRRLLEEHIDNRTRRSFHEFGGLTSTPKKKMGGGGGGVGGSTDLTPHHASPSPSLLLRPLPPDQDERPLPPAPGLQKEVLTLKAVDKDPTTHTIRYAMHNISFSHFKDTVELLPDEEVNADGTLLLEGSTGTLRTNAPLTRYAHGTFTVYVTATSAPPPASPAVAKVTIYVLRDSDLMRFVFGLTPGEVRRQLDHFRREVEEALPVTASLNIYDTAYYSNADGAIDFTTTGSCFQLEGRNLHDTKLLLDAQQNPDLDKVFNRFTVRKVERCVPRRASTGADWVEVWVLVIAAFIGIGGGVSAITVCCLYSRYRRRLDHHQRHLRLLESPPSVLPPGSIVMLPQAAGGHMGPPPPPPHHLGPPPGHPPHPPPASMLSSEPPRTYEWQERGLPLDNVSYRSGQR</sequence>
<keyword evidence="8" id="KW-0812">Transmembrane</keyword>
<dbReference type="GO" id="GO:0016020">
    <property type="term" value="C:membrane"/>
    <property type="evidence" value="ECO:0007669"/>
    <property type="project" value="InterPro"/>
</dbReference>
<dbReference type="PROSITE" id="PS50011">
    <property type="entry name" value="PROTEIN_KINASE_DOM"/>
    <property type="match status" value="1"/>
</dbReference>
<evidence type="ECO:0000313" key="12">
    <source>
        <dbReference type="Proteomes" id="UP001292094"/>
    </source>
</evidence>
<evidence type="ECO:0000256" key="5">
    <source>
        <dbReference type="ARBA" id="ARBA00022840"/>
    </source>
</evidence>
<feature type="domain" description="Cadherin" evidence="10">
    <location>
        <begin position="473"/>
        <end position="576"/>
    </location>
</feature>
<feature type="transmembrane region" description="Helical" evidence="8">
    <location>
        <begin position="679"/>
        <end position="703"/>
    </location>
</feature>
<dbReference type="CDD" id="cd11304">
    <property type="entry name" value="Cadherin_repeat"/>
    <property type="match status" value="1"/>
</dbReference>
<comment type="caution">
    <text evidence="11">The sequence shown here is derived from an EMBL/GenBank/DDBJ whole genome shotgun (WGS) entry which is preliminary data.</text>
</comment>
<name>A0AAE1P2S4_9EUCA</name>
<protein>
    <recommendedName>
        <fullName evidence="13">Protein kinase domain-containing protein</fullName>
    </recommendedName>
</protein>
<keyword evidence="3" id="KW-0547">Nucleotide-binding</keyword>
<keyword evidence="6" id="KW-0106">Calcium</keyword>
<dbReference type="SMART" id="SM00220">
    <property type="entry name" value="S_TKc"/>
    <property type="match status" value="1"/>
</dbReference>
<keyword evidence="12" id="KW-1185">Reference proteome</keyword>
<dbReference type="Proteomes" id="UP001292094">
    <property type="component" value="Unassembled WGS sequence"/>
</dbReference>
<feature type="compositionally biased region" description="Gly residues" evidence="7">
    <location>
        <begin position="11"/>
        <end position="22"/>
    </location>
</feature>
<feature type="compositionally biased region" description="Low complexity" evidence="7">
    <location>
        <begin position="441"/>
        <end position="452"/>
    </location>
</feature>
<evidence type="ECO:0000313" key="11">
    <source>
        <dbReference type="EMBL" id="KAK4299602.1"/>
    </source>
</evidence>
<evidence type="ECO:0000256" key="8">
    <source>
        <dbReference type="SAM" id="Phobius"/>
    </source>
</evidence>
<dbReference type="Gene3D" id="1.10.510.10">
    <property type="entry name" value="Transferase(Phosphotransferase) domain 1"/>
    <property type="match status" value="1"/>
</dbReference>
<dbReference type="Gene3D" id="2.60.40.60">
    <property type="entry name" value="Cadherins"/>
    <property type="match status" value="1"/>
</dbReference>
<dbReference type="InterPro" id="IPR008271">
    <property type="entry name" value="Ser/Thr_kinase_AS"/>
</dbReference>
<evidence type="ECO:0000256" key="1">
    <source>
        <dbReference type="ARBA" id="ARBA00022527"/>
    </source>
</evidence>
<dbReference type="PROSITE" id="PS00108">
    <property type="entry name" value="PROTEIN_KINASE_ST"/>
    <property type="match status" value="1"/>
</dbReference>
<evidence type="ECO:0000256" key="3">
    <source>
        <dbReference type="ARBA" id="ARBA00022741"/>
    </source>
</evidence>
<keyword evidence="5" id="KW-0067">ATP-binding</keyword>
<dbReference type="PANTHER" id="PTHR24355:SF1">
    <property type="entry name" value="RIBOSOMAL PROTEIN S6 KINASE-RELATED PROTEIN"/>
    <property type="match status" value="1"/>
</dbReference>
<feature type="region of interest" description="Disordered" evidence="7">
    <location>
        <begin position="412"/>
        <end position="469"/>
    </location>
</feature>
<feature type="region of interest" description="Disordered" evidence="7">
    <location>
        <begin position="1"/>
        <end position="29"/>
    </location>
</feature>
<dbReference type="SUPFAM" id="SSF49313">
    <property type="entry name" value="Cadherin-like"/>
    <property type="match status" value="1"/>
</dbReference>
<dbReference type="PANTHER" id="PTHR24355">
    <property type="entry name" value="G PROTEIN-COUPLED RECEPTOR KINASE/RIBOSOMAL PROTEIN S6 KINASE"/>
    <property type="match status" value="1"/>
</dbReference>
<dbReference type="CDD" id="cd05123">
    <property type="entry name" value="STKc_AGC"/>
    <property type="match status" value="1"/>
</dbReference>
<evidence type="ECO:0008006" key="13">
    <source>
        <dbReference type="Google" id="ProtNLM"/>
    </source>
</evidence>
<keyword evidence="1" id="KW-0723">Serine/threonine-protein kinase</keyword>
<evidence type="ECO:0000259" key="9">
    <source>
        <dbReference type="PROSITE" id="PS50011"/>
    </source>
</evidence>
<feature type="region of interest" description="Disordered" evidence="7">
    <location>
        <begin position="730"/>
        <end position="796"/>
    </location>
</feature>
<feature type="domain" description="Protein kinase" evidence="9">
    <location>
        <begin position="126"/>
        <end position="380"/>
    </location>
</feature>